<feature type="non-terminal residue" evidence="2">
    <location>
        <position position="1"/>
    </location>
</feature>
<feature type="compositionally biased region" description="Basic and acidic residues" evidence="1">
    <location>
        <begin position="98"/>
        <end position="112"/>
    </location>
</feature>
<reference evidence="2" key="1">
    <citation type="submission" date="2023-10" db="EMBL/GenBank/DDBJ databases">
        <authorList>
            <person name="Chen Y."/>
            <person name="Shah S."/>
            <person name="Dougan E. K."/>
            <person name="Thang M."/>
            <person name="Chan C."/>
        </authorList>
    </citation>
    <scope>NUCLEOTIDE SEQUENCE [LARGE SCALE GENOMIC DNA]</scope>
</reference>
<evidence type="ECO:0000313" key="2">
    <source>
        <dbReference type="EMBL" id="CAK0896798.1"/>
    </source>
</evidence>
<dbReference type="EMBL" id="CAUYUJ010020240">
    <property type="protein sequence ID" value="CAK0896798.1"/>
    <property type="molecule type" value="Genomic_DNA"/>
</dbReference>
<comment type="caution">
    <text evidence="2">The sequence shown here is derived from an EMBL/GenBank/DDBJ whole genome shotgun (WGS) entry which is preliminary data.</text>
</comment>
<feature type="region of interest" description="Disordered" evidence="1">
    <location>
        <begin position="1"/>
        <end position="140"/>
    </location>
</feature>
<gene>
    <name evidence="2" type="ORF">PCOR1329_LOCUS75162</name>
</gene>
<sequence>RPERRGGPRPLPAPPLPGRRQRRRAAGGATAAGRCPPGRGRGQPGPGWPRGRARAAAGPALQDAAACAAPTPPPRGQPCRRRGGRRSSGCSWRNGGARRAELSGRGGGKEQDQPLASLRQARAPPSTGPPARRATSQCLPRVKLEQRRHPLVRIVAGSGVCLTAGATGPAEGWRHSVGSRPFLLLGSHSSRCPRGRCIRRLALSVSFFPFLWPCPHLFLLCPLPSVLYAMLFSAMSPQGAVDAVQNAQRCLSTSVGISVTAAGRHAFRCTGLHLACESLALDFTHFSLSSIGTALKDIKFFPR</sequence>
<name>A0ABN9XFM8_9DINO</name>
<evidence type="ECO:0000256" key="1">
    <source>
        <dbReference type="SAM" id="MobiDB-lite"/>
    </source>
</evidence>
<feature type="compositionally biased region" description="Low complexity" evidence="1">
    <location>
        <begin position="26"/>
        <end position="38"/>
    </location>
</feature>
<feature type="compositionally biased region" description="Low complexity" evidence="1">
    <location>
        <begin position="54"/>
        <end position="69"/>
    </location>
</feature>
<proteinExistence type="predicted"/>
<organism evidence="2 3">
    <name type="scientific">Prorocentrum cordatum</name>
    <dbReference type="NCBI Taxonomy" id="2364126"/>
    <lineage>
        <taxon>Eukaryota</taxon>
        <taxon>Sar</taxon>
        <taxon>Alveolata</taxon>
        <taxon>Dinophyceae</taxon>
        <taxon>Prorocentrales</taxon>
        <taxon>Prorocentraceae</taxon>
        <taxon>Prorocentrum</taxon>
    </lineage>
</organism>
<keyword evidence="3" id="KW-1185">Reference proteome</keyword>
<protein>
    <submittedName>
        <fullName evidence="2">Uncharacterized protein</fullName>
    </submittedName>
</protein>
<evidence type="ECO:0000313" key="3">
    <source>
        <dbReference type="Proteomes" id="UP001189429"/>
    </source>
</evidence>
<accession>A0ABN9XFM8</accession>
<dbReference type="Proteomes" id="UP001189429">
    <property type="component" value="Unassembled WGS sequence"/>
</dbReference>